<dbReference type="Pfam" id="PF00300">
    <property type="entry name" value="His_Phos_1"/>
    <property type="match status" value="1"/>
</dbReference>
<dbReference type="SMART" id="SM00855">
    <property type="entry name" value="PGAM"/>
    <property type="match status" value="1"/>
</dbReference>
<dbReference type="InterPro" id="IPR013078">
    <property type="entry name" value="His_Pase_superF_clade-1"/>
</dbReference>
<evidence type="ECO:0000313" key="1">
    <source>
        <dbReference type="EMBL" id="QHT90086.1"/>
    </source>
</evidence>
<accession>A0A6C0ICF4</accession>
<dbReference type="SUPFAM" id="SSF53254">
    <property type="entry name" value="Phosphoglycerate mutase-like"/>
    <property type="match status" value="1"/>
</dbReference>
<organism evidence="1">
    <name type="scientific">viral metagenome</name>
    <dbReference type="NCBI Taxonomy" id="1070528"/>
    <lineage>
        <taxon>unclassified sequences</taxon>
        <taxon>metagenomes</taxon>
        <taxon>organismal metagenomes</taxon>
    </lineage>
</organism>
<dbReference type="PANTHER" id="PTHR48100:SF1">
    <property type="entry name" value="HISTIDINE PHOSPHATASE FAMILY PROTEIN-RELATED"/>
    <property type="match status" value="1"/>
</dbReference>
<dbReference type="InterPro" id="IPR050275">
    <property type="entry name" value="PGM_Phosphatase"/>
</dbReference>
<dbReference type="EMBL" id="MN740152">
    <property type="protein sequence ID" value="QHT90086.1"/>
    <property type="molecule type" value="Genomic_DNA"/>
</dbReference>
<dbReference type="GO" id="GO:0005737">
    <property type="term" value="C:cytoplasm"/>
    <property type="evidence" value="ECO:0007669"/>
    <property type="project" value="TreeGrafter"/>
</dbReference>
<proteinExistence type="predicted"/>
<dbReference type="CDD" id="cd07067">
    <property type="entry name" value="HP_PGM_like"/>
    <property type="match status" value="1"/>
</dbReference>
<sequence length="190" mass="21581">MKIYLIRHGHAAHNLGFQTRGEEAYSSSDYYNSALTELGHTQTISVGEKFQGRIPVDRIYCSPLKRCVETARNIFGVKKILYLWDGLVETKGLYPCNHRPPVEEIRSSDPRVNLDNVSYDWNNLEPVEDWRDGTEGLIALKKRAKRCFEAISAEAQRDDLEAIAIVTHCDWIYAIIGTKIKNAEVIAIEG</sequence>
<dbReference type="AlphaFoldDB" id="A0A6C0ICF4"/>
<evidence type="ECO:0008006" key="2">
    <source>
        <dbReference type="Google" id="ProtNLM"/>
    </source>
</evidence>
<protein>
    <recommendedName>
        <fullName evidence="2">Histidine phosphatase family protein</fullName>
    </recommendedName>
</protein>
<dbReference type="Gene3D" id="3.40.50.1240">
    <property type="entry name" value="Phosphoglycerate mutase-like"/>
    <property type="match status" value="1"/>
</dbReference>
<dbReference type="GO" id="GO:0016791">
    <property type="term" value="F:phosphatase activity"/>
    <property type="evidence" value="ECO:0007669"/>
    <property type="project" value="TreeGrafter"/>
</dbReference>
<dbReference type="PANTHER" id="PTHR48100">
    <property type="entry name" value="BROAD-SPECIFICITY PHOSPHATASE YOR283W-RELATED"/>
    <property type="match status" value="1"/>
</dbReference>
<reference evidence="1" key="1">
    <citation type="journal article" date="2020" name="Nature">
        <title>Giant virus diversity and host interactions through global metagenomics.</title>
        <authorList>
            <person name="Schulz F."/>
            <person name="Roux S."/>
            <person name="Paez-Espino D."/>
            <person name="Jungbluth S."/>
            <person name="Walsh D.A."/>
            <person name="Denef V.J."/>
            <person name="McMahon K.D."/>
            <person name="Konstantinidis K.T."/>
            <person name="Eloe-Fadrosh E.A."/>
            <person name="Kyrpides N.C."/>
            <person name="Woyke T."/>
        </authorList>
    </citation>
    <scope>NUCLEOTIDE SEQUENCE</scope>
    <source>
        <strain evidence="1">GVMAG-M-3300023184-62</strain>
    </source>
</reference>
<name>A0A6C0ICF4_9ZZZZ</name>
<dbReference type="InterPro" id="IPR029033">
    <property type="entry name" value="His_PPase_superfam"/>
</dbReference>